<evidence type="ECO:0000259" key="1">
    <source>
        <dbReference type="Pfam" id="PF06568"/>
    </source>
</evidence>
<dbReference type="AlphaFoldDB" id="A0A3A5KHI3"/>
<dbReference type="Proteomes" id="UP000272706">
    <property type="component" value="Unassembled WGS sequence"/>
</dbReference>
<sequence>MRSERAALHAMPDYMLKDLGISRAEIDHYTSVRSVPSHTDGMDS</sequence>
<evidence type="ECO:0000313" key="2">
    <source>
        <dbReference type="EMBL" id="RJT31958.1"/>
    </source>
</evidence>
<feature type="domain" description="YjiS-like" evidence="1">
    <location>
        <begin position="2"/>
        <end position="27"/>
    </location>
</feature>
<dbReference type="Pfam" id="PF06568">
    <property type="entry name" value="YjiS-like"/>
    <property type="match status" value="1"/>
</dbReference>
<proteinExistence type="predicted"/>
<comment type="caution">
    <text evidence="2">The sequence shown here is derived from an EMBL/GenBank/DDBJ whole genome shotgun (WGS) entry which is preliminary data.</text>
</comment>
<reference evidence="2 3" key="1">
    <citation type="submission" date="2018-09" db="EMBL/GenBank/DDBJ databases">
        <title>Mesorhizobium carmichaelinearum sp. nov. isolated from Carmichaelinea spp. root nodules in New Zealand.</title>
        <authorList>
            <person name="De Meyer S.E."/>
        </authorList>
    </citation>
    <scope>NUCLEOTIDE SEQUENCE [LARGE SCALE GENOMIC DNA]</scope>
    <source>
        <strain evidence="2 3">ICMP19557</strain>
    </source>
</reference>
<organism evidence="2 3">
    <name type="scientific">Mesorhizobium waimense</name>
    <dbReference type="NCBI Taxonomy" id="1300307"/>
    <lineage>
        <taxon>Bacteria</taxon>
        <taxon>Pseudomonadati</taxon>
        <taxon>Pseudomonadota</taxon>
        <taxon>Alphaproteobacteria</taxon>
        <taxon>Hyphomicrobiales</taxon>
        <taxon>Phyllobacteriaceae</taxon>
        <taxon>Mesorhizobium</taxon>
    </lineage>
</organism>
<keyword evidence="3" id="KW-1185">Reference proteome</keyword>
<dbReference type="EMBL" id="QZWZ01000028">
    <property type="protein sequence ID" value="RJT31958.1"/>
    <property type="molecule type" value="Genomic_DNA"/>
</dbReference>
<dbReference type="RefSeq" id="WP_120017401.1">
    <property type="nucleotide sequence ID" value="NZ_QZWZ01000028.1"/>
</dbReference>
<gene>
    <name evidence="2" type="ORF">D3227_27465</name>
</gene>
<protein>
    <submittedName>
        <fullName evidence="2">DUF1127 domain-containing protein</fullName>
    </submittedName>
</protein>
<name>A0A3A5KHI3_9HYPH</name>
<accession>A0A3A5KHI3</accession>
<evidence type="ECO:0000313" key="3">
    <source>
        <dbReference type="Proteomes" id="UP000272706"/>
    </source>
</evidence>
<dbReference type="OrthoDB" id="8085937at2"/>
<dbReference type="InterPro" id="IPR009506">
    <property type="entry name" value="YjiS-like"/>
</dbReference>